<proteinExistence type="predicted"/>
<name>A0A2S8SWH4_9BACT</name>
<protein>
    <submittedName>
        <fullName evidence="2">Uncharacterized protein</fullName>
    </submittedName>
</protein>
<dbReference type="AlphaFoldDB" id="A0A2S8SWH4"/>
<dbReference type="Proteomes" id="UP000237684">
    <property type="component" value="Unassembled WGS sequence"/>
</dbReference>
<dbReference type="EMBL" id="NIGF01000002">
    <property type="protein sequence ID" value="PQV65142.1"/>
    <property type="molecule type" value="Genomic_DNA"/>
</dbReference>
<organism evidence="2 3">
    <name type="scientific">Abditibacterium utsteinense</name>
    <dbReference type="NCBI Taxonomy" id="1960156"/>
    <lineage>
        <taxon>Bacteria</taxon>
        <taxon>Pseudomonadati</taxon>
        <taxon>Abditibacteriota</taxon>
        <taxon>Abditibacteriia</taxon>
        <taxon>Abditibacteriales</taxon>
        <taxon>Abditibacteriaceae</taxon>
        <taxon>Abditibacterium</taxon>
    </lineage>
</organism>
<keyword evidence="1" id="KW-0812">Transmembrane</keyword>
<evidence type="ECO:0000256" key="1">
    <source>
        <dbReference type="SAM" id="Phobius"/>
    </source>
</evidence>
<evidence type="ECO:0000313" key="2">
    <source>
        <dbReference type="EMBL" id="PQV65142.1"/>
    </source>
</evidence>
<feature type="transmembrane region" description="Helical" evidence="1">
    <location>
        <begin position="155"/>
        <end position="176"/>
    </location>
</feature>
<evidence type="ECO:0000313" key="3">
    <source>
        <dbReference type="Proteomes" id="UP000237684"/>
    </source>
</evidence>
<dbReference type="InParanoid" id="A0A2S8SWH4"/>
<keyword evidence="1" id="KW-1133">Transmembrane helix</keyword>
<keyword evidence="1" id="KW-0472">Membrane</keyword>
<sequence>MPRKVSMFKLQLILALWNLVKDLQSKRERERFNLKNALVKSQIAGVATTGAVALCGLVEDGDPVSPVNDISHIIWGDKAFDAREISLKYTGTAVFLNQTAVGSWALLHELFFGRAARRGEVGKSVFGGVLVALLAYLVDYHAVPARLKPGFERHLMPRSLIFIYAILALSLGLGTVRND</sequence>
<reference evidence="2 3" key="1">
    <citation type="journal article" date="2018" name="Syst. Appl. Microbiol.">
        <title>Abditibacterium utsteinense sp. nov., the first cultivated member of candidate phylum FBP, isolated from ice-free Antarctic soil samples.</title>
        <authorList>
            <person name="Tahon G."/>
            <person name="Tytgat B."/>
            <person name="Lebbe L."/>
            <person name="Carlier A."/>
            <person name="Willems A."/>
        </authorList>
    </citation>
    <scope>NUCLEOTIDE SEQUENCE [LARGE SCALE GENOMIC DNA]</scope>
    <source>
        <strain evidence="2 3">LMG 29911</strain>
    </source>
</reference>
<keyword evidence="3" id="KW-1185">Reference proteome</keyword>
<comment type="caution">
    <text evidence="2">The sequence shown here is derived from an EMBL/GenBank/DDBJ whole genome shotgun (WGS) entry which is preliminary data.</text>
</comment>
<feature type="transmembrane region" description="Helical" evidence="1">
    <location>
        <begin position="124"/>
        <end position="143"/>
    </location>
</feature>
<accession>A0A2S8SWH4</accession>
<gene>
    <name evidence="2" type="ORF">B1R32_102150</name>
</gene>